<protein>
    <submittedName>
        <fullName evidence="1">Uncharacterized protein</fullName>
    </submittedName>
</protein>
<dbReference type="EMBL" id="JACXVP010000001">
    <property type="protein sequence ID" value="KAG5631605.1"/>
    <property type="molecule type" value="Genomic_DNA"/>
</dbReference>
<evidence type="ECO:0000313" key="1">
    <source>
        <dbReference type="EMBL" id="KAG5631605.1"/>
    </source>
</evidence>
<dbReference type="Proteomes" id="UP000824120">
    <property type="component" value="Chromosome 1"/>
</dbReference>
<dbReference type="AlphaFoldDB" id="A0A9J6B4C7"/>
<accession>A0A9J6B4C7</accession>
<gene>
    <name evidence="1" type="ORF">H5410_003322</name>
</gene>
<proteinExistence type="predicted"/>
<evidence type="ECO:0000313" key="2">
    <source>
        <dbReference type="Proteomes" id="UP000824120"/>
    </source>
</evidence>
<keyword evidence="2" id="KW-1185">Reference proteome</keyword>
<name>A0A9J6B4C7_SOLCO</name>
<organism evidence="1 2">
    <name type="scientific">Solanum commersonii</name>
    <name type="common">Commerson's wild potato</name>
    <name type="synonym">Commerson's nightshade</name>
    <dbReference type="NCBI Taxonomy" id="4109"/>
    <lineage>
        <taxon>Eukaryota</taxon>
        <taxon>Viridiplantae</taxon>
        <taxon>Streptophyta</taxon>
        <taxon>Embryophyta</taxon>
        <taxon>Tracheophyta</taxon>
        <taxon>Spermatophyta</taxon>
        <taxon>Magnoliopsida</taxon>
        <taxon>eudicotyledons</taxon>
        <taxon>Gunneridae</taxon>
        <taxon>Pentapetalae</taxon>
        <taxon>asterids</taxon>
        <taxon>lamiids</taxon>
        <taxon>Solanales</taxon>
        <taxon>Solanaceae</taxon>
        <taxon>Solanoideae</taxon>
        <taxon>Solaneae</taxon>
        <taxon>Solanum</taxon>
    </lineage>
</organism>
<reference evidence="1 2" key="1">
    <citation type="submission" date="2020-09" db="EMBL/GenBank/DDBJ databases">
        <title>De no assembly of potato wild relative species, Solanum commersonii.</title>
        <authorList>
            <person name="Cho K."/>
        </authorList>
    </citation>
    <scope>NUCLEOTIDE SEQUENCE [LARGE SCALE GENOMIC DNA]</scope>
    <source>
        <strain evidence="1">LZ3.2</strain>
        <tissue evidence="1">Leaf</tissue>
    </source>
</reference>
<comment type="caution">
    <text evidence="1">The sequence shown here is derived from an EMBL/GenBank/DDBJ whole genome shotgun (WGS) entry which is preliminary data.</text>
</comment>
<sequence>MRQVGVKRNPFEMGKERRNERLRIFESTWQVAEGFYFAICSGVLSPEGKDHVGGEREQLVCHQIVCQNSIISPNDIEHDDAEGWCKMATNYTKGRIAELIGDFD</sequence>